<dbReference type="CDD" id="cd01520">
    <property type="entry name" value="RHOD_YbbB"/>
    <property type="match status" value="1"/>
</dbReference>
<dbReference type="AlphaFoldDB" id="A0A7V7GX18"/>
<comment type="catalytic activity">
    <reaction evidence="2">
        <text>5-methylaminomethyl-S-(2E)-geranyl-thiouridine(34) in tRNA + selenophosphate + H(+) = 5-methylaminomethyl-2-(Se-phospho)selenouridine(34) in tRNA + (2E)-thiogeraniol</text>
        <dbReference type="Rhea" id="RHEA:60172"/>
        <dbReference type="Rhea" id="RHEA-COMP:14654"/>
        <dbReference type="Rhea" id="RHEA-COMP:15523"/>
        <dbReference type="ChEBI" id="CHEBI:15378"/>
        <dbReference type="ChEBI" id="CHEBI:16144"/>
        <dbReference type="ChEBI" id="CHEBI:140632"/>
        <dbReference type="ChEBI" id="CHEBI:143702"/>
        <dbReference type="ChEBI" id="CHEBI:143703"/>
    </reaction>
</comment>
<dbReference type="SUPFAM" id="SSF52821">
    <property type="entry name" value="Rhodanese/Cell cycle control phosphatase"/>
    <property type="match status" value="1"/>
</dbReference>
<dbReference type="PANTHER" id="PTHR30401">
    <property type="entry name" value="TRNA 2-SELENOURIDINE SYNTHASE"/>
    <property type="match status" value="1"/>
</dbReference>
<dbReference type="Proteomes" id="UP000463138">
    <property type="component" value="Unassembled WGS sequence"/>
</dbReference>
<keyword evidence="2" id="KW-0808">Transferase</keyword>
<comment type="catalytic activity">
    <reaction evidence="2">
        <text>5-methylaminomethyl-2-thiouridine(34) in tRNA + (2E)-geranyl diphosphate = 5-methylaminomethyl-S-(2E)-geranyl-thiouridine(34) in tRNA + diphosphate</text>
        <dbReference type="Rhea" id="RHEA:14085"/>
        <dbReference type="Rhea" id="RHEA-COMP:10195"/>
        <dbReference type="Rhea" id="RHEA-COMP:14654"/>
        <dbReference type="ChEBI" id="CHEBI:33019"/>
        <dbReference type="ChEBI" id="CHEBI:58057"/>
        <dbReference type="ChEBI" id="CHEBI:74455"/>
        <dbReference type="ChEBI" id="CHEBI:140632"/>
    </reaction>
</comment>
<dbReference type="SMART" id="SM00450">
    <property type="entry name" value="RHOD"/>
    <property type="match status" value="1"/>
</dbReference>
<dbReference type="PROSITE" id="PS50206">
    <property type="entry name" value="RHODANESE_3"/>
    <property type="match status" value="1"/>
</dbReference>
<keyword evidence="5" id="KW-1185">Reference proteome</keyword>
<dbReference type="NCBIfam" id="NF008750">
    <property type="entry name" value="PRK11784.1-2"/>
    <property type="match status" value="1"/>
</dbReference>
<keyword evidence="1 2" id="KW-0711">Selenium</keyword>
<dbReference type="RefSeq" id="WP_149331523.1">
    <property type="nucleotide sequence ID" value="NZ_QOVF01000001.1"/>
</dbReference>
<comment type="caution">
    <text evidence="4">The sequence shown here is derived from an EMBL/GenBank/DDBJ whole genome shotgun (WGS) entry which is preliminary data.</text>
</comment>
<organism evidence="4 5">
    <name type="scientific">Halopseudomonas laoshanensis</name>
    <dbReference type="NCBI Taxonomy" id="2268758"/>
    <lineage>
        <taxon>Bacteria</taxon>
        <taxon>Pseudomonadati</taxon>
        <taxon>Pseudomonadota</taxon>
        <taxon>Gammaproteobacteria</taxon>
        <taxon>Pseudomonadales</taxon>
        <taxon>Pseudomonadaceae</taxon>
        <taxon>Halopseudomonas</taxon>
    </lineage>
</organism>
<dbReference type="InterPro" id="IPR058840">
    <property type="entry name" value="AAA_SelU"/>
</dbReference>
<dbReference type="InterPro" id="IPR017582">
    <property type="entry name" value="SelU"/>
</dbReference>
<reference evidence="4 5" key="1">
    <citation type="submission" date="2018-07" db="EMBL/GenBank/DDBJ databases">
        <title>Pseudomonas laoshanensis sp. nov., isolated from soil.</title>
        <authorList>
            <person name="Sun J."/>
            <person name="Yu L."/>
            <person name="Wang M."/>
            <person name="Zhang C."/>
        </authorList>
    </citation>
    <scope>NUCLEOTIDE SEQUENCE [LARGE SCALE GENOMIC DNA]</scope>
    <source>
        <strain evidence="4 5">Y22</strain>
    </source>
</reference>
<dbReference type="HAMAP" id="MF_01622">
    <property type="entry name" value="tRNA_sel_U_synth"/>
    <property type="match status" value="1"/>
</dbReference>
<comment type="catalytic activity">
    <reaction evidence="2">
        <text>5-methylaminomethyl-2-(Se-phospho)selenouridine(34) in tRNA + H2O = 5-methylaminomethyl-2-selenouridine(34) in tRNA + phosphate</text>
        <dbReference type="Rhea" id="RHEA:60176"/>
        <dbReference type="Rhea" id="RHEA-COMP:10196"/>
        <dbReference type="Rhea" id="RHEA-COMP:15523"/>
        <dbReference type="ChEBI" id="CHEBI:15377"/>
        <dbReference type="ChEBI" id="CHEBI:43474"/>
        <dbReference type="ChEBI" id="CHEBI:82743"/>
        <dbReference type="ChEBI" id="CHEBI:143702"/>
    </reaction>
</comment>
<accession>A0A7V7GX18</accession>
<proteinExistence type="inferred from homology"/>
<protein>
    <recommendedName>
        <fullName evidence="2">tRNA 2-selenouridine synthase</fullName>
        <ecNumber evidence="2">2.9.1.3</ecNumber>
    </recommendedName>
</protein>
<comment type="catalytic activity">
    <reaction evidence="2">
        <text>5-methylaminomethyl-2-thiouridine(34) in tRNA + selenophosphate + (2E)-geranyl diphosphate + H2O + H(+) = 5-methylaminomethyl-2-selenouridine(34) in tRNA + (2E)-thiogeraniol + phosphate + diphosphate</text>
        <dbReference type="Rhea" id="RHEA:42716"/>
        <dbReference type="Rhea" id="RHEA-COMP:10195"/>
        <dbReference type="Rhea" id="RHEA-COMP:10196"/>
        <dbReference type="ChEBI" id="CHEBI:15377"/>
        <dbReference type="ChEBI" id="CHEBI:15378"/>
        <dbReference type="ChEBI" id="CHEBI:16144"/>
        <dbReference type="ChEBI" id="CHEBI:33019"/>
        <dbReference type="ChEBI" id="CHEBI:43474"/>
        <dbReference type="ChEBI" id="CHEBI:58057"/>
        <dbReference type="ChEBI" id="CHEBI:74455"/>
        <dbReference type="ChEBI" id="CHEBI:82743"/>
        <dbReference type="ChEBI" id="CHEBI:143703"/>
        <dbReference type="EC" id="2.9.1.3"/>
    </reaction>
</comment>
<evidence type="ECO:0000313" key="4">
    <source>
        <dbReference type="EMBL" id="KAA0696574.1"/>
    </source>
</evidence>
<dbReference type="GO" id="GO:0002098">
    <property type="term" value="P:tRNA wobble uridine modification"/>
    <property type="evidence" value="ECO:0007669"/>
    <property type="project" value="UniProtKB-UniRule"/>
</dbReference>
<feature type="active site" description="S-selanylcysteine intermediate" evidence="2">
    <location>
        <position position="95"/>
    </location>
</feature>
<evidence type="ECO:0000256" key="2">
    <source>
        <dbReference type="HAMAP-Rule" id="MF_01622"/>
    </source>
</evidence>
<dbReference type="NCBIfam" id="TIGR03167">
    <property type="entry name" value="tRNA_sel_U_synt"/>
    <property type="match status" value="1"/>
</dbReference>
<comment type="similarity">
    <text evidence="2">Belongs to the SelU family.</text>
</comment>
<dbReference type="GO" id="GO:0043828">
    <property type="term" value="F:tRNA 2-selenouridine synthase activity"/>
    <property type="evidence" value="ECO:0007669"/>
    <property type="project" value="UniProtKB-EC"/>
</dbReference>
<evidence type="ECO:0000313" key="5">
    <source>
        <dbReference type="Proteomes" id="UP000463138"/>
    </source>
</evidence>
<dbReference type="Pfam" id="PF26341">
    <property type="entry name" value="AAA_SelU"/>
    <property type="match status" value="1"/>
</dbReference>
<evidence type="ECO:0000259" key="3">
    <source>
        <dbReference type="PROSITE" id="PS50206"/>
    </source>
</evidence>
<evidence type="ECO:0000256" key="1">
    <source>
        <dbReference type="ARBA" id="ARBA00023266"/>
    </source>
</evidence>
<dbReference type="OrthoDB" id="9808735at2"/>
<dbReference type="InterPro" id="IPR036873">
    <property type="entry name" value="Rhodanese-like_dom_sf"/>
</dbReference>
<dbReference type="InterPro" id="IPR027417">
    <property type="entry name" value="P-loop_NTPase"/>
</dbReference>
<dbReference type="SUPFAM" id="SSF52540">
    <property type="entry name" value="P-loop containing nucleoside triphosphate hydrolases"/>
    <property type="match status" value="1"/>
</dbReference>
<feature type="domain" description="Rhodanese" evidence="3">
    <location>
        <begin position="12"/>
        <end position="135"/>
    </location>
</feature>
<comment type="function">
    <text evidence="2">Involved in the post-transcriptional modification of the uridine at the wobble position (U34) of tRNA(Lys), tRNA(Glu) and tRNA(Gln). Catalyzes the conversion of 2-thiouridine (S2U-RNA) to 2-selenouridine (Se2U-RNA). Acts in a two-step process involving geranylation of 2-thiouridine (S2U) to S-geranyl-2-thiouridine (geS2U) and subsequent selenation of the latter derivative to 2-selenouridine (Se2U) in the tRNA chain.</text>
</comment>
<dbReference type="InterPro" id="IPR001763">
    <property type="entry name" value="Rhodanese-like_dom"/>
</dbReference>
<dbReference type="PANTHER" id="PTHR30401:SF0">
    <property type="entry name" value="TRNA 2-SELENOURIDINE SYNTHASE"/>
    <property type="match status" value="1"/>
</dbReference>
<name>A0A7V7GX18_9GAMM</name>
<gene>
    <name evidence="2" type="primary">selU</name>
    <name evidence="4" type="ORF">DT594_04360</name>
</gene>
<comment type="subunit">
    <text evidence="2">Monomer.</text>
</comment>
<dbReference type="EC" id="2.9.1.3" evidence="2"/>
<sequence>MRENSQDYRQLFLNAVPLMDVRAPVEFNKGAFPAAINRPLMNDDERRQVGTCYKHSGQQAAIDLGNRLVCGDIKEQRIAQWADFARKHPEGYLYCFRGGLRSQIVQQWLAEAGIDYPRVVGGYKAMRRYLIDSMESTIQSCPMHIVAGLTGTGKTEVIHALGNSLDLEGHAHHRGSSFGRHATAQPVQIDFENALAIEALRVREAGHGQLVLEDEGRMVGSCTVPLELYQTMQTAPLIWLEDSFDNRVGRILGDYVIDMHAEFALLHPDQPEIAFNAFSEHLTGGLLRIRKRLGGERYQSLQAIMQDALEVQRSTGEVHDHRAWIEGLLTHYYDPMYAYQRSGKDERVVFSGDQQAVVEFLQQQAIDNQYKA</sequence>
<dbReference type="NCBIfam" id="NF008751">
    <property type="entry name" value="PRK11784.1-3"/>
    <property type="match status" value="1"/>
</dbReference>
<dbReference type="GO" id="GO:0016765">
    <property type="term" value="F:transferase activity, transferring alkyl or aryl (other than methyl) groups"/>
    <property type="evidence" value="ECO:0007669"/>
    <property type="project" value="UniProtKB-UniRule"/>
</dbReference>
<dbReference type="Gene3D" id="3.40.250.10">
    <property type="entry name" value="Rhodanese-like domain"/>
    <property type="match status" value="1"/>
</dbReference>
<dbReference type="EMBL" id="QOVF01000001">
    <property type="protein sequence ID" value="KAA0696574.1"/>
    <property type="molecule type" value="Genomic_DNA"/>
</dbReference>